<reference evidence="1" key="2">
    <citation type="submission" date="2019-07" db="EMBL/GenBank/DDBJ databases">
        <authorList>
            <person name="Yang Y."/>
            <person name="Bocs S."/>
            <person name="Baudouin L."/>
        </authorList>
    </citation>
    <scope>NUCLEOTIDE SEQUENCE</scope>
    <source>
        <tissue evidence="1">Spear leaf of Hainan Tall coconut</tissue>
    </source>
</reference>
<evidence type="ECO:0000313" key="1">
    <source>
        <dbReference type="EMBL" id="KAG1355217.1"/>
    </source>
</evidence>
<comment type="caution">
    <text evidence="1">The sequence shown here is derived from an EMBL/GenBank/DDBJ whole genome shotgun (WGS) entry which is preliminary data.</text>
</comment>
<keyword evidence="2" id="KW-1185">Reference proteome</keyword>
<dbReference type="EMBL" id="CM017878">
    <property type="protein sequence ID" value="KAG1355217.1"/>
    <property type="molecule type" value="Genomic_DNA"/>
</dbReference>
<protein>
    <submittedName>
        <fullName evidence="1">Uncharacterized protein</fullName>
    </submittedName>
</protein>
<organism evidence="1 2">
    <name type="scientific">Cocos nucifera</name>
    <name type="common">Coconut palm</name>
    <dbReference type="NCBI Taxonomy" id="13894"/>
    <lineage>
        <taxon>Eukaryota</taxon>
        <taxon>Viridiplantae</taxon>
        <taxon>Streptophyta</taxon>
        <taxon>Embryophyta</taxon>
        <taxon>Tracheophyta</taxon>
        <taxon>Spermatophyta</taxon>
        <taxon>Magnoliopsida</taxon>
        <taxon>Liliopsida</taxon>
        <taxon>Arecaceae</taxon>
        <taxon>Arecoideae</taxon>
        <taxon>Cocoseae</taxon>
        <taxon>Attaleinae</taxon>
        <taxon>Cocos</taxon>
    </lineage>
</organism>
<accession>A0A8K0IGS8</accession>
<evidence type="ECO:0000313" key="2">
    <source>
        <dbReference type="Proteomes" id="UP000797356"/>
    </source>
</evidence>
<gene>
    <name evidence="1" type="ORF">COCNU_07G013290</name>
</gene>
<name>A0A8K0IGS8_COCNU</name>
<sequence>MKSSRGSFRRKAERSSAQVRLNSTTKLIIGMKFGGSKAELPRKLIIGMKFGSSEAELSFEAHDQAKFGASKGGTKFSRGMKFGIK</sequence>
<reference evidence="1" key="1">
    <citation type="journal article" date="2017" name="Gigascience">
        <title>The genome draft of coconut (Cocos nucifera).</title>
        <authorList>
            <person name="Xiao Y."/>
            <person name="Xu P."/>
            <person name="Fan H."/>
            <person name="Baudouin L."/>
            <person name="Xia W."/>
            <person name="Bocs S."/>
            <person name="Xu J."/>
            <person name="Li Q."/>
            <person name="Guo A."/>
            <person name="Zhou L."/>
            <person name="Li J."/>
            <person name="Wu Y."/>
            <person name="Ma Z."/>
            <person name="Armero A."/>
            <person name="Issali A.E."/>
            <person name="Liu N."/>
            <person name="Peng M."/>
            <person name="Yang Y."/>
        </authorList>
    </citation>
    <scope>NUCLEOTIDE SEQUENCE</scope>
    <source>
        <tissue evidence="1">Spear leaf of Hainan Tall coconut</tissue>
    </source>
</reference>
<proteinExistence type="predicted"/>
<dbReference type="Proteomes" id="UP000797356">
    <property type="component" value="Chromosome 7"/>
</dbReference>
<dbReference type="AlphaFoldDB" id="A0A8K0IGS8"/>